<accession>A0A2V0PJ47</accession>
<dbReference type="OrthoDB" id="1937164at2759"/>
<dbReference type="AlphaFoldDB" id="A0A2V0PJ47"/>
<dbReference type="PANTHER" id="PTHR38389:SF1">
    <property type="entry name" value="DNA-DIRECTED RNA POLYMERASE SUBUNIT BETA"/>
    <property type="match status" value="1"/>
</dbReference>
<organism evidence="3 4">
    <name type="scientific">Raphidocelis subcapitata</name>
    <dbReference type="NCBI Taxonomy" id="307507"/>
    <lineage>
        <taxon>Eukaryota</taxon>
        <taxon>Viridiplantae</taxon>
        <taxon>Chlorophyta</taxon>
        <taxon>core chlorophytes</taxon>
        <taxon>Chlorophyceae</taxon>
        <taxon>CS clade</taxon>
        <taxon>Sphaeropleales</taxon>
        <taxon>Selenastraceae</taxon>
        <taxon>Raphidocelis</taxon>
    </lineage>
</organism>
<feature type="region of interest" description="Disordered" evidence="1">
    <location>
        <begin position="1"/>
        <end position="64"/>
    </location>
</feature>
<evidence type="ECO:0000313" key="3">
    <source>
        <dbReference type="EMBL" id="GBF97347.1"/>
    </source>
</evidence>
<evidence type="ECO:0000313" key="4">
    <source>
        <dbReference type="Proteomes" id="UP000247498"/>
    </source>
</evidence>
<dbReference type="InParanoid" id="A0A2V0PJ47"/>
<dbReference type="Pfam" id="PF25397">
    <property type="entry name" value="DUF7887"/>
    <property type="match status" value="1"/>
</dbReference>
<gene>
    <name evidence="3" type="ORF">Rsub_10994</name>
</gene>
<proteinExistence type="predicted"/>
<dbReference type="InterPro" id="IPR057209">
    <property type="entry name" value="DUF7887"/>
</dbReference>
<reference evidence="3 4" key="1">
    <citation type="journal article" date="2018" name="Sci. Rep.">
        <title>Raphidocelis subcapitata (=Pseudokirchneriella subcapitata) provides an insight into genome evolution and environmental adaptations in the Sphaeropleales.</title>
        <authorList>
            <person name="Suzuki S."/>
            <person name="Yamaguchi H."/>
            <person name="Nakajima N."/>
            <person name="Kawachi M."/>
        </authorList>
    </citation>
    <scope>NUCLEOTIDE SEQUENCE [LARGE SCALE GENOMIC DNA]</scope>
    <source>
        <strain evidence="3 4">NIES-35</strain>
    </source>
</reference>
<name>A0A2V0PJ47_9CHLO</name>
<dbReference type="EMBL" id="BDRX01000097">
    <property type="protein sequence ID" value="GBF97347.1"/>
    <property type="molecule type" value="Genomic_DNA"/>
</dbReference>
<comment type="caution">
    <text evidence="3">The sequence shown here is derived from an EMBL/GenBank/DDBJ whole genome shotgun (WGS) entry which is preliminary data.</text>
</comment>
<keyword evidence="4" id="KW-1185">Reference proteome</keyword>
<protein>
    <recommendedName>
        <fullName evidence="2">DUF7887 domain-containing protein</fullName>
    </recommendedName>
</protein>
<evidence type="ECO:0000259" key="2">
    <source>
        <dbReference type="Pfam" id="PF25397"/>
    </source>
</evidence>
<dbReference type="Proteomes" id="UP000247498">
    <property type="component" value="Unassembled WGS sequence"/>
</dbReference>
<evidence type="ECO:0000256" key="1">
    <source>
        <dbReference type="SAM" id="MobiDB-lite"/>
    </source>
</evidence>
<feature type="domain" description="DUF7887" evidence="2">
    <location>
        <begin position="87"/>
        <end position="119"/>
    </location>
</feature>
<dbReference type="PANTHER" id="PTHR38389">
    <property type="entry name" value="DNA-DIRECTED RNA POLYMERASE SUBUNIT BETA"/>
    <property type="match status" value="1"/>
</dbReference>
<feature type="compositionally biased region" description="Low complexity" evidence="1">
    <location>
        <begin position="18"/>
        <end position="33"/>
    </location>
</feature>
<sequence>MAAALGSGVGGWHRAGLQSSRRTPAPRTPAQRTHQLARRRSPADRRRVTGMASPRGQGTEEQRSGVARLIGTPVYTVLEVGELLVVLMLLDAAFSGDWSRIGAISKDTELALQKVSAIVLIGHLGTGAAAGWLASQKGRAPLLPAVKGFLFGALGLYEEQNSQ</sequence>